<proteinExistence type="predicted"/>
<organism evidence="1 2">
    <name type="scientific">Desulfofustis limnaeus</name>
    <dbReference type="NCBI Taxonomy" id="2740163"/>
    <lineage>
        <taxon>Bacteria</taxon>
        <taxon>Pseudomonadati</taxon>
        <taxon>Thermodesulfobacteriota</taxon>
        <taxon>Desulfobulbia</taxon>
        <taxon>Desulfobulbales</taxon>
        <taxon>Desulfocapsaceae</taxon>
        <taxon>Desulfofustis</taxon>
    </lineage>
</organism>
<keyword evidence="2" id="KW-1185">Reference proteome</keyword>
<protein>
    <submittedName>
        <fullName evidence="1">IS1595 family transposase</fullName>
    </submittedName>
</protein>
<evidence type="ECO:0000313" key="2">
    <source>
        <dbReference type="Proteomes" id="UP000830055"/>
    </source>
</evidence>
<name>A0ABM7W6K6_9BACT</name>
<dbReference type="RefSeq" id="WP_284153663.1">
    <property type="nucleotide sequence ID" value="NZ_AP025516.1"/>
</dbReference>
<dbReference type="EMBL" id="AP025516">
    <property type="protein sequence ID" value="BDD86582.1"/>
    <property type="molecule type" value="Genomic_DNA"/>
</dbReference>
<accession>A0ABM7W6K6</accession>
<sequence length="287" mass="32416">MNEAMPLPHHDDQAATLLRDETWCVRYLFQLRWPSDFICPYCGLSGGRRKPQATITCRCCTAPKNRPPRGCGWPGPQEALSAKRLQHQFHINSYQSAWKWLKILRLAMKRTNRKRCAGSIEIDSRFIRFGVAPASGRYLLAAVEVEPKLRFHGRVSMAQHSTLAADVLLGFIERCSEPGSTILTPDRPEFLLNSSPGRLYLQEPRCLRQERANEAIDDCLGSFSNRLGPKMTAARLQEHLDDFCFQSNARLSDRGTRFEQLVKALLLPPPGGLRRRSPEACRAGGQS</sequence>
<gene>
    <name evidence="1" type="primary">tnpA_2</name>
    <name evidence="1" type="ORF">DPPLL_09470</name>
</gene>
<reference evidence="1 2" key="1">
    <citation type="submission" date="2022-01" db="EMBL/GenBank/DDBJ databases">
        <title>Desulfofustis limnae sp. nov., a novel mesophilic sulfate-reducing bacterium isolated from marsh soil.</title>
        <authorList>
            <person name="Watanabe M."/>
            <person name="Takahashi A."/>
            <person name="Kojima H."/>
            <person name="Fukui M."/>
        </authorList>
    </citation>
    <scope>NUCLEOTIDE SEQUENCE [LARGE SCALE GENOMIC DNA]</scope>
    <source>
        <strain evidence="1 2">PPLL</strain>
    </source>
</reference>
<dbReference type="Proteomes" id="UP000830055">
    <property type="component" value="Chromosome"/>
</dbReference>
<evidence type="ECO:0000313" key="1">
    <source>
        <dbReference type="EMBL" id="BDD86582.1"/>
    </source>
</evidence>